<dbReference type="PRINTS" id="PR01433">
    <property type="entry name" value="POLYCYSTIN2"/>
</dbReference>
<comment type="similarity">
    <text evidence="2">Belongs to the polycystin family.</text>
</comment>
<evidence type="ECO:0000256" key="7">
    <source>
        <dbReference type="ARBA" id="ARBA00023180"/>
    </source>
</evidence>
<feature type="transmembrane region" description="Helical" evidence="10">
    <location>
        <begin position="779"/>
        <end position="796"/>
    </location>
</feature>
<keyword evidence="12" id="KW-1185">Reference proteome</keyword>
<dbReference type="PANTHER" id="PTHR10877:SF150">
    <property type="entry name" value="REJ DOMAIN-CONTAINING PROTEIN"/>
    <property type="match status" value="1"/>
</dbReference>
<evidence type="ECO:0000256" key="10">
    <source>
        <dbReference type="SAM" id="Phobius"/>
    </source>
</evidence>
<keyword evidence="6 10" id="KW-0472">Membrane</keyword>
<evidence type="ECO:0000256" key="5">
    <source>
        <dbReference type="ARBA" id="ARBA00022989"/>
    </source>
</evidence>
<dbReference type="PROSITE" id="PS50095">
    <property type="entry name" value="PLAT"/>
    <property type="match status" value="1"/>
</dbReference>
<feature type="region of interest" description="Disordered" evidence="9">
    <location>
        <begin position="1039"/>
        <end position="1082"/>
    </location>
</feature>
<dbReference type="Pfam" id="PF08016">
    <property type="entry name" value="PKD_channel"/>
    <property type="match status" value="1"/>
</dbReference>
<accession>A0ABM1E4C3</accession>
<feature type="transmembrane region" description="Helical" evidence="10">
    <location>
        <begin position="829"/>
        <end position="849"/>
    </location>
</feature>
<feature type="compositionally biased region" description="Basic and acidic residues" evidence="9">
    <location>
        <begin position="1039"/>
        <end position="1050"/>
    </location>
</feature>
<dbReference type="InterPro" id="IPR001024">
    <property type="entry name" value="PLAT/LH2_dom"/>
</dbReference>
<feature type="transmembrane region" description="Helical" evidence="10">
    <location>
        <begin position="931"/>
        <end position="959"/>
    </location>
</feature>
<name>A0ABM1E4C3_PRICU</name>
<feature type="transmembrane region" description="Helical" evidence="10">
    <location>
        <begin position="739"/>
        <end position="759"/>
    </location>
</feature>
<keyword evidence="7" id="KW-0325">Glycoprotein</keyword>
<evidence type="ECO:0000313" key="13">
    <source>
        <dbReference type="RefSeq" id="XP_014667044.1"/>
    </source>
</evidence>
<keyword evidence="5 10" id="KW-1133">Transmembrane helix</keyword>
<keyword evidence="3 10" id="KW-0812">Transmembrane</keyword>
<protein>
    <submittedName>
        <fullName evidence="13">Polycystic kidney disease protein 1-like 2 isoform X1</fullName>
    </submittedName>
</protein>
<sequence>MTKGSATDSLVKCIISGDNDETDVSTFKDEKRPLFRSGAVDIFVLSVPGPLGQLNYVRIWHDNSGKGTFGSWYLKYITISDVQTGEKFKFIAEKWFAVESNDGQVDRLLPVAGKEQLEEFGHLFQNKAQRDLKDGHLWFSVFSRPPKSRFTRLQRSTCCLSLLMTTMLVSAMWYGQVPETTSRSQAGLKFGPFSITSQEIGVGLMSNLIIFPINLLIVMIFRKTRSRYKKTSPIMEAIRTNREKRQNEEDSKNYKKDVPGDDSDVSWDSSWSDSEVPNINQRAAKKRQNGIKKASELRPDSAASFTVSLEDDDDPRLKTATSRLESAMSNGDVGQRFVPKKKKAKKMPFSLPWWFVIIAWILAILTVPTSMFFILLYGIQFGDLLCQKWLSSLFISFLFDVLITQPLKVFLLAVFFSCVCKNTDIEDDDADFDQEEVNLNEDEEWMHQDGVYVLRSQRSGYKPPPTAELNAARETRFKEMKMFEILRDLGIYIFFLWIVWVVSYSQRDPNSYEQQASFQAHFLAPGDWYLDFEGLYRLERVWNWTQNVLPGALVTTNWYNGSPPVDERGFLGDRTNRRLGPAWMRQVRVIPDSCTVSPYMLQLTQECADSALSNEETRNFSSGWSLTGVDVNQRTEYNYRPGVTMKSLPYWGRLDRYPGGGYYVFFEETVNDVTNQMKELERNRWIDKYTRAVFIEFSTYNAYVNLYTVCTILFEFPSSGGIWKYARFDPITLNEPADFASLKIICQIIYAIFVLIFIIKEIAGMVQKKKAYFRDIWNWNELAIIGFSLAAISMYFTRMVLVNDIMATFAETKGKSYITLQYINYVDEILGYMLGFTCFLATLKMIRLLRFNRRMSLLGQTLASCGKDLFAFTVMFGFVFVAFTMMFQLLLGTNMVEYSTLLRSAESSFSMILNKFNYEDMIRTSPMVSPVFFFVFVVLCTFILMNMFLSIIIVSFNIVKHDNDKQSNEYEMVDFIFGRMKTWVGTGNNKINAMPEKVSEPAQSKSEEELLQERIDHFPQTVDNLIEYINKIYFAKEKEARTAHPSKRDLMGGSYGESRADPNQAGPAPDSAKPHKQQRSSM</sequence>
<evidence type="ECO:0000256" key="9">
    <source>
        <dbReference type="SAM" id="MobiDB-lite"/>
    </source>
</evidence>
<dbReference type="SUPFAM" id="SSF81324">
    <property type="entry name" value="Voltage-gated potassium channels"/>
    <property type="match status" value="1"/>
</dbReference>
<keyword evidence="4" id="KW-0732">Signal</keyword>
<dbReference type="InterPro" id="IPR051223">
    <property type="entry name" value="Polycystin"/>
</dbReference>
<dbReference type="SMART" id="SM00308">
    <property type="entry name" value="LH2"/>
    <property type="match status" value="1"/>
</dbReference>
<dbReference type="SUPFAM" id="SSF49723">
    <property type="entry name" value="Lipase/lipooxygenase domain (PLAT/LH2 domain)"/>
    <property type="match status" value="1"/>
</dbReference>
<dbReference type="InterPro" id="IPR036392">
    <property type="entry name" value="PLAT/LH2_dom_sf"/>
</dbReference>
<feature type="compositionally biased region" description="Basic and acidic residues" evidence="9">
    <location>
        <begin position="239"/>
        <end position="259"/>
    </location>
</feature>
<dbReference type="Gene3D" id="1.10.287.70">
    <property type="match status" value="1"/>
</dbReference>
<dbReference type="Proteomes" id="UP000695022">
    <property type="component" value="Unplaced"/>
</dbReference>
<dbReference type="Pfam" id="PF01477">
    <property type="entry name" value="PLAT"/>
    <property type="match status" value="1"/>
</dbReference>
<dbReference type="InterPro" id="IPR013122">
    <property type="entry name" value="PKD1_2_channel"/>
</dbReference>
<evidence type="ECO:0000313" key="12">
    <source>
        <dbReference type="Proteomes" id="UP000695022"/>
    </source>
</evidence>
<evidence type="ECO:0000256" key="8">
    <source>
        <dbReference type="PROSITE-ProRule" id="PRU00152"/>
    </source>
</evidence>
<evidence type="ECO:0000259" key="11">
    <source>
        <dbReference type="PROSITE" id="PS50095"/>
    </source>
</evidence>
<reference evidence="13" key="1">
    <citation type="submission" date="2025-08" db="UniProtKB">
        <authorList>
            <consortium name="RefSeq"/>
        </authorList>
    </citation>
    <scope>IDENTIFICATION</scope>
</reference>
<feature type="region of interest" description="Disordered" evidence="9">
    <location>
        <begin position="239"/>
        <end position="299"/>
    </location>
</feature>
<organism evidence="12 13">
    <name type="scientific">Priapulus caudatus</name>
    <name type="common">Priapulid worm</name>
    <dbReference type="NCBI Taxonomy" id="37621"/>
    <lineage>
        <taxon>Eukaryota</taxon>
        <taxon>Metazoa</taxon>
        <taxon>Ecdysozoa</taxon>
        <taxon>Scalidophora</taxon>
        <taxon>Priapulida</taxon>
        <taxon>Priapulimorpha</taxon>
        <taxon>Priapulimorphida</taxon>
        <taxon>Priapulidae</taxon>
        <taxon>Priapulus</taxon>
    </lineage>
</organism>
<feature type="domain" description="PLAT" evidence="11">
    <location>
        <begin position="1"/>
        <end position="110"/>
    </location>
</feature>
<evidence type="ECO:0000256" key="1">
    <source>
        <dbReference type="ARBA" id="ARBA00004141"/>
    </source>
</evidence>
<dbReference type="InterPro" id="IPR046791">
    <property type="entry name" value="Polycystin_dom"/>
</dbReference>
<feature type="transmembrane region" description="Helical" evidence="10">
    <location>
        <begin position="200"/>
        <end position="221"/>
    </location>
</feature>
<dbReference type="GeneID" id="106808727"/>
<evidence type="ECO:0000256" key="3">
    <source>
        <dbReference type="ARBA" id="ARBA00022692"/>
    </source>
</evidence>
<gene>
    <name evidence="13" type="primary">LOC106808727</name>
</gene>
<proteinExistence type="inferred from homology"/>
<dbReference type="Pfam" id="PF20519">
    <property type="entry name" value="Polycystin_dom"/>
    <property type="match status" value="1"/>
</dbReference>
<dbReference type="InterPro" id="IPR003915">
    <property type="entry name" value="PKD_2"/>
</dbReference>
<comment type="subcellular location">
    <subcellularLocation>
        <location evidence="1">Membrane</location>
        <topology evidence="1">Multi-pass membrane protein</topology>
    </subcellularLocation>
</comment>
<evidence type="ECO:0000256" key="6">
    <source>
        <dbReference type="ARBA" id="ARBA00023136"/>
    </source>
</evidence>
<feature type="transmembrane region" description="Helical" evidence="10">
    <location>
        <begin position="389"/>
        <end position="416"/>
    </location>
</feature>
<feature type="transmembrane region" description="Helical" evidence="10">
    <location>
        <begin position="869"/>
        <end position="891"/>
    </location>
</feature>
<dbReference type="RefSeq" id="XP_014667044.1">
    <property type="nucleotide sequence ID" value="XM_014811558.1"/>
</dbReference>
<dbReference type="PANTHER" id="PTHR10877">
    <property type="entry name" value="POLYCYSTIN FAMILY MEMBER"/>
    <property type="match status" value="1"/>
</dbReference>
<evidence type="ECO:0000256" key="2">
    <source>
        <dbReference type="ARBA" id="ARBA00007200"/>
    </source>
</evidence>
<feature type="transmembrane region" description="Helical" evidence="10">
    <location>
        <begin position="157"/>
        <end position="175"/>
    </location>
</feature>
<evidence type="ECO:0000256" key="4">
    <source>
        <dbReference type="ARBA" id="ARBA00022729"/>
    </source>
</evidence>
<feature type="transmembrane region" description="Helical" evidence="10">
    <location>
        <begin position="351"/>
        <end position="377"/>
    </location>
</feature>
<feature type="transmembrane region" description="Helical" evidence="10">
    <location>
        <begin position="485"/>
        <end position="504"/>
    </location>
</feature>
<comment type="caution">
    <text evidence="8">Lacks conserved residue(s) required for the propagation of feature annotation.</text>
</comment>
<dbReference type="Gene3D" id="2.60.60.20">
    <property type="entry name" value="PLAT/LH2 domain"/>
    <property type="match status" value="1"/>
</dbReference>